<evidence type="ECO:0000256" key="3">
    <source>
        <dbReference type="ARBA" id="ARBA00022531"/>
    </source>
</evidence>
<dbReference type="GO" id="GO:0009767">
    <property type="term" value="P:photosynthetic electron transport chain"/>
    <property type="evidence" value="ECO:0007669"/>
    <property type="project" value="InterPro"/>
</dbReference>
<evidence type="ECO:0000256" key="4">
    <source>
        <dbReference type="ARBA" id="ARBA00022640"/>
    </source>
</evidence>
<dbReference type="SUPFAM" id="SSF161077">
    <property type="entry name" value="Photosystem II antenna protein-like"/>
    <property type="match status" value="1"/>
</dbReference>
<evidence type="ECO:0000256" key="10">
    <source>
        <dbReference type="SAM" id="MobiDB-lite"/>
    </source>
</evidence>
<sequence>MIRSSCRVEPCSTRHEIDLPKNKAYISTQDASSSPGLRKVSSNDEQVWAHSLIENGIHFPIAYWGISMGLPWYRVHTVVLNDPGRLLSVRIMHTALVAGWAGSMALYELAVFDPSDPVLDPMWPVRPDTTEWYLTNDSDPPGRRPSSPST</sequence>
<comment type="caution">
    <text evidence="11">The sequence shown here is derived from an EMBL/GenBank/DDBJ whole genome shotgun (WGS) entry which is preliminary data.</text>
</comment>
<evidence type="ECO:0000256" key="8">
    <source>
        <dbReference type="ARBA" id="ARBA00023136"/>
    </source>
</evidence>
<keyword evidence="9" id="KW-0604">Photosystem II</keyword>
<reference evidence="11 12" key="1">
    <citation type="submission" date="2019-05" db="EMBL/GenBank/DDBJ databases">
        <title>Mikania micrantha, genome provides insights into the molecular mechanism of rapid growth.</title>
        <authorList>
            <person name="Liu B."/>
        </authorList>
    </citation>
    <scope>NUCLEOTIDE SEQUENCE [LARGE SCALE GENOMIC DNA]</scope>
    <source>
        <strain evidence="11">NLD-2019</strain>
        <tissue evidence="11">Leaf</tissue>
    </source>
</reference>
<keyword evidence="8" id="KW-0472">Membrane</keyword>
<keyword evidence="2" id="KW-0148">Chlorophyll</keyword>
<evidence type="ECO:0000256" key="7">
    <source>
        <dbReference type="ARBA" id="ARBA00022991"/>
    </source>
</evidence>
<keyword evidence="12" id="KW-1185">Reference proteome</keyword>
<evidence type="ECO:0000256" key="2">
    <source>
        <dbReference type="ARBA" id="ARBA00022494"/>
    </source>
</evidence>
<dbReference type="InterPro" id="IPR000932">
    <property type="entry name" value="PS_antenna-like"/>
</dbReference>
<dbReference type="Proteomes" id="UP000326396">
    <property type="component" value="Linkage Group LG17"/>
</dbReference>
<dbReference type="EMBL" id="SZYD01000009">
    <property type="protein sequence ID" value="KAD5318117.1"/>
    <property type="molecule type" value="Genomic_DNA"/>
</dbReference>
<evidence type="ECO:0000313" key="12">
    <source>
        <dbReference type="Proteomes" id="UP000326396"/>
    </source>
</evidence>
<dbReference type="AlphaFoldDB" id="A0A5N6NWQ0"/>
<feature type="region of interest" description="Disordered" evidence="10">
    <location>
        <begin position="130"/>
        <end position="150"/>
    </location>
</feature>
<dbReference type="GO" id="GO:0016168">
    <property type="term" value="F:chlorophyll binding"/>
    <property type="evidence" value="ECO:0007669"/>
    <property type="project" value="UniProtKB-KW"/>
</dbReference>
<keyword evidence="5" id="KW-0812">Transmembrane</keyword>
<keyword evidence="4" id="KW-0934">Plastid</keyword>
<dbReference type="OrthoDB" id="375at2759"/>
<keyword evidence="3" id="KW-0602">Photosynthesis</keyword>
<dbReference type="InterPro" id="IPR036001">
    <property type="entry name" value="PS_II_antenna-like_sf"/>
</dbReference>
<accession>A0A5N6NWQ0</accession>
<dbReference type="GO" id="GO:0009523">
    <property type="term" value="C:photosystem II"/>
    <property type="evidence" value="ECO:0007669"/>
    <property type="project" value="UniProtKB-KW"/>
</dbReference>
<comment type="subcellular location">
    <subcellularLocation>
        <location evidence="1">Membrane</location>
        <topology evidence="1">Multi-pass membrane protein</topology>
    </subcellularLocation>
</comment>
<keyword evidence="7" id="KW-0157">Chromophore</keyword>
<evidence type="ECO:0000256" key="1">
    <source>
        <dbReference type="ARBA" id="ARBA00004141"/>
    </source>
</evidence>
<evidence type="ECO:0000313" key="11">
    <source>
        <dbReference type="EMBL" id="KAD5318117.1"/>
    </source>
</evidence>
<name>A0A5N6NWQ0_9ASTR</name>
<gene>
    <name evidence="11" type="ORF">E3N88_18063</name>
</gene>
<keyword evidence="6" id="KW-1133">Transmembrane helix</keyword>
<evidence type="ECO:0000256" key="5">
    <source>
        <dbReference type="ARBA" id="ARBA00022692"/>
    </source>
</evidence>
<proteinExistence type="predicted"/>
<organism evidence="11 12">
    <name type="scientific">Mikania micrantha</name>
    <name type="common">bitter vine</name>
    <dbReference type="NCBI Taxonomy" id="192012"/>
    <lineage>
        <taxon>Eukaryota</taxon>
        <taxon>Viridiplantae</taxon>
        <taxon>Streptophyta</taxon>
        <taxon>Embryophyta</taxon>
        <taxon>Tracheophyta</taxon>
        <taxon>Spermatophyta</taxon>
        <taxon>Magnoliopsida</taxon>
        <taxon>eudicotyledons</taxon>
        <taxon>Gunneridae</taxon>
        <taxon>Pentapetalae</taxon>
        <taxon>asterids</taxon>
        <taxon>campanulids</taxon>
        <taxon>Asterales</taxon>
        <taxon>Asteraceae</taxon>
        <taxon>Asteroideae</taxon>
        <taxon>Heliantheae alliance</taxon>
        <taxon>Eupatorieae</taxon>
        <taxon>Mikania</taxon>
    </lineage>
</organism>
<dbReference type="Pfam" id="PF00421">
    <property type="entry name" value="PSII"/>
    <property type="match status" value="1"/>
</dbReference>
<evidence type="ECO:0000256" key="9">
    <source>
        <dbReference type="ARBA" id="ARBA00023276"/>
    </source>
</evidence>
<protein>
    <submittedName>
        <fullName evidence="11">Uncharacterized protein</fullName>
    </submittedName>
</protein>
<evidence type="ECO:0000256" key="6">
    <source>
        <dbReference type="ARBA" id="ARBA00022989"/>
    </source>
</evidence>